<proteinExistence type="predicted"/>
<evidence type="ECO:0000256" key="2">
    <source>
        <dbReference type="ARBA" id="ARBA00022553"/>
    </source>
</evidence>
<dbReference type="GO" id="GO:0045835">
    <property type="term" value="P:negative regulation of meiotic nuclear division"/>
    <property type="evidence" value="ECO:0007669"/>
    <property type="project" value="InterPro"/>
</dbReference>
<protein>
    <recommendedName>
        <fullName evidence="9">F-box only protein 43</fullName>
    </recommendedName>
</protein>
<dbReference type="Gene3D" id="2.20.25.20">
    <property type="match status" value="1"/>
</dbReference>
<keyword evidence="7" id="KW-0832">Ubl conjugation</keyword>
<feature type="region of interest" description="Disordered" evidence="11">
    <location>
        <begin position="662"/>
        <end position="682"/>
    </location>
</feature>
<evidence type="ECO:0000313" key="13">
    <source>
        <dbReference type="Ensembl" id="ENSVKKP00000016191.1"/>
    </source>
</evidence>
<evidence type="ECO:0000256" key="1">
    <source>
        <dbReference type="ARBA" id="ARBA00004906"/>
    </source>
</evidence>
<dbReference type="AlphaFoldDB" id="A0A8D2Q3D0"/>
<dbReference type="FunFam" id="2.20.25.20:FF:000006">
    <property type="entry name" value="F-box only protein 5"/>
    <property type="match status" value="1"/>
</dbReference>
<dbReference type="PROSITE" id="PS51872">
    <property type="entry name" value="ZF_ZBR"/>
    <property type="match status" value="1"/>
</dbReference>
<keyword evidence="5" id="KW-0833">Ubl conjugation pathway</keyword>
<name>A0A8D2Q3D0_VARKO</name>
<evidence type="ECO:0000256" key="10">
    <source>
        <dbReference type="PROSITE-ProRule" id="PRU01220"/>
    </source>
</evidence>
<reference evidence="13" key="2">
    <citation type="submission" date="2025-09" db="UniProtKB">
        <authorList>
            <consortium name="Ensembl"/>
        </authorList>
    </citation>
    <scope>IDENTIFICATION</scope>
</reference>
<evidence type="ECO:0000256" key="7">
    <source>
        <dbReference type="ARBA" id="ARBA00022843"/>
    </source>
</evidence>
<evidence type="ECO:0000256" key="6">
    <source>
        <dbReference type="ARBA" id="ARBA00022833"/>
    </source>
</evidence>
<organism evidence="13 14">
    <name type="scientific">Varanus komodoensis</name>
    <name type="common">Komodo dragon</name>
    <dbReference type="NCBI Taxonomy" id="61221"/>
    <lineage>
        <taxon>Eukaryota</taxon>
        <taxon>Metazoa</taxon>
        <taxon>Chordata</taxon>
        <taxon>Craniata</taxon>
        <taxon>Vertebrata</taxon>
        <taxon>Euteleostomi</taxon>
        <taxon>Lepidosauria</taxon>
        <taxon>Squamata</taxon>
        <taxon>Bifurcata</taxon>
        <taxon>Unidentata</taxon>
        <taxon>Episquamata</taxon>
        <taxon>Toxicofera</taxon>
        <taxon>Anguimorpha</taxon>
        <taxon>Paleoanguimorpha</taxon>
        <taxon>Varanoidea</taxon>
        <taxon>Varanidae</taxon>
        <taxon>Varanus</taxon>
    </lineage>
</organism>
<dbReference type="InterPro" id="IPR047147">
    <property type="entry name" value="FBX5_43"/>
</dbReference>
<evidence type="ECO:0000256" key="3">
    <source>
        <dbReference type="ARBA" id="ARBA00022723"/>
    </source>
</evidence>
<accession>A0A8D2Q3D0</accession>
<comment type="pathway">
    <text evidence="1">Protein modification; protein ubiquitination.</text>
</comment>
<dbReference type="GO" id="GO:0007088">
    <property type="term" value="P:regulation of mitotic nuclear division"/>
    <property type="evidence" value="ECO:0007669"/>
    <property type="project" value="InterPro"/>
</dbReference>
<evidence type="ECO:0000313" key="14">
    <source>
        <dbReference type="Proteomes" id="UP000694545"/>
    </source>
</evidence>
<reference evidence="13" key="1">
    <citation type="submission" date="2025-08" db="UniProtKB">
        <authorList>
            <consortium name="Ensembl"/>
        </authorList>
    </citation>
    <scope>IDENTIFICATION</scope>
</reference>
<evidence type="ECO:0000256" key="5">
    <source>
        <dbReference type="ARBA" id="ARBA00022786"/>
    </source>
</evidence>
<dbReference type="CDD" id="cd20365">
    <property type="entry name" value="BRcat_RBR_FBXO43"/>
    <property type="match status" value="1"/>
</dbReference>
<feature type="compositionally biased region" description="Basic residues" evidence="11">
    <location>
        <begin position="671"/>
        <end position="682"/>
    </location>
</feature>
<sequence>MSESNSILSNIFKRGRLTCSGNSARYCSFKDSCSPSIFHDSGYNESLKEPSFDNTDKGHREEYDERGWLEQSKHSHSSSLCTSVLSPIEHKNNVTLLSERNESNLHTKYFETPKVAKKDLSLRRKLLMSKAASVGALGCSDRQVSSGNSRKKTCLFHCFSFDERISKCTLDSSRGKSYKPLATSTLKSEESMSGCQKLRLVFSQQRTSTIDDSKSKSSLMSESACLSPIQPTSSTNTLNSFIDSGLTSYNDQSTCPELIKAPHCTLFKTDDDPFVTPINSLIKGINLNIAEINTPPAKEISNLSLLTPDSSSSYNSLGFDKSEESFSDHEGSFQELYQKHNESFSSLNSKRNVRKLQRSRRLSTLLERGSQSEKEEDYDTTANSKCKPKIAAHAINEESELVFVEDDSKCMAPYLGNLSRTPALQLMQELLMQSRSKRTEGNGLLENIDGTDMSVLKCIVAHLIGRKMGIEKLDILTELRDRDLKHVLTMILDVLTVESLCSMWTVSKNWQEILVQDKHANRRRKLYIKQLRAEGCIPDAEDAATRFMMTRLALRPVQAQAKSAISQMESSCNAFLTPLGCSPILQSNSKLKAYIKVAQTLFSDEALKPCPRCQYPAKYQSFTKRGVCSREDCAFDFCLLCLCAFHGSRDCSSSATKWQNRKDALPGSKTSKSKSKRNLKRL</sequence>
<keyword evidence="14" id="KW-1185">Reference proteome</keyword>
<evidence type="ECO:0000256" key="9">
    <source>
        <dbReference type="ARBA" id="ARBA00068913"/>
    </source>
</evidence>
<keyword evidence="3" id="KW-0479">Metal-binding</keyword>
<dbReference type="GO" id="GO:0008270">
    <property type="term" value="F:zinc ion binding"/>
    <property type="evidence" value="ECO:0007669"/>
    <property type="project" value="UniProtKB-KW"/>
</dbReference>
<gene>
    <name evidence="13" type="primary">FBXO43</name>
</gene>
<keyword evidence="8" id="KW-0469">Meiosis</keyword>
<dbReference type="UniPathway" id="UPA00143"/>
<dbReference type="FunFam" id="1.20.1280.50:FF:000046">
    <property type="entry name" value="F-box protein 43"/>
    <property type="match status" value="1"/>
</dbReference>
<keyword evidence="2" id="KW-0597">Phosphoprotein</keyword>
<feature type="domain" description="ZBR-type" evidence="12">
    <location>
        <begin position="606"/>
        <end position="654"/>
    </location>
</feature>
<keyword evidence="4 10" id="KW-0863">Zinc-finger</keyword>
<dbReference type="OMA" id="FCILCLH"/>
<evidence type="ECO:0000259" key="12">
    <source>
        <dbReference type="PROSITE" id="PS51872"/>
    </source>
</evidence>
<feature type="region of interest" description="Disordered" evidence="11">
    <location>
        <begin position="358"/>
        <end position="380"/>
    </location>
</feature>
<evidence type="ECO:0000256" key="11">
    <source>
        <dbReference type="SAM" id="MobiDB-lite"/>
    </source>
</evidence>
<dbReference type="GO" id="GO:0016567">
    <property type="term" value="P:protein ubiquitination"/>
    <property type="evidence" value="ECO:0007669"/>
    <property type="project" value="UniProtKB-UniPathway"/>
</dbReference>
<dbReference type="Ensembl" id="ENSVKKT00000016574.1">
    <property type="protein sequence ID" value="ENSVKKP00000016191.1"/>
    <property type="gene ID" value="ENSVKKG00000011021.1"/>
</dbReference>
<dbReference type="PANTHER" id="PTHR15493">
    <property type="entry name" value="F-BOX ONLY PROTEIN 5 AND 43"/>
    <property type="match status" value="1"/>
</dbReference>
<evidence type="ECO:0000256" key="8">
    <source>
        <dbReference type="ARBA" id="ARBA00023254"/>
    </source>
</evidence>
<keyword evidence="6" id="KW-0862">Zinc</keyword>
<evidence type="ECO:0000256" key="4">
    <source>
        <dbReference type="ARBA" id="ARBA00022771"/>
    </source>
</evidence>
<dbReference type="GO" id="GO:0051321">
    <property type="term" value="P:meiotic cell cycle"/>
    <property type="evidence" value="ECO:0007669"/>
    <property type="project" value="UniProtKB-KW"/>
</dbReference>
<dbReference type="InterPro" id="IPR044064">
    <property type="entry name" value="ZF_ZBR"/>
</dbReference>
<dbReference type="Proteomes" id="UP000694545">
    <property type="component" value="Unplaced"/>
</dbReference>
<dbReference type="GO" id="GO:0005634">
    <property type="term" value="C:nucleus"/>
    <property type="evidence" value="ECO:0007669"/>
    <property type="project" value="TreeGrafter"/>
</dbReference>
<dbReference type="PANTHER" id="PTHR15493:SF1">
    <property type="entry name" value="F-BOX ONLY PROTEIN 43"/>
    <property type="match status" value="1"/>
</dbReference>
<dbReference type="Gene3D" id="1.20.1280.50">
    <property type="match status" value="1"/>
</dbReference>